<protein>
    <recommendedName>
        <fullName evidence="3">Reverse transcriptase domain-containing protein</fullName>
    </recommendedName>
</protein>
<keyword evidence="2" id="KW-1185">Reference proteome</keyword>
<reference evidence="2" key="2">
    <citation type="submission" date="2015-01" db="EMBL/GenBank/DDBJ databases">
        <title>Evolutionary Origins and Diversification of the Mycorrhizal Mutualists.</title>
        <authorList>
            <consortium name="DOE Joint Genome Institute"/>
            <consortium name="Mycorrhizal Genomics Consortium"/>
            <person name="Kohler A."/>
            <person name="Kuo A."/>
            <person name="Nagy L.G."/>
            <person name="Floudas D."/>
            <person name="Copeland A."/>
            <person name="Barry K.W."/>
            <person name="Cichocki N."/>
            <person name="Veneault-Fourrey C."/>
            <person name="LaButti K."/>
            <person name="Lindquist E.A."/>
            <person name="Lipzen A."/>
            <person name="Lundell T."/>
            <person name="Morin E."/>
            <person name="Murat C."/>
            <person name="Riley R."/>
            <person name="Ohm R."/>
            <person name="Sun H."/>
            <person name="Tunlid A."/>
            <person name="Henrissat B."/>
            <person name="Grigoriev I.V."/>
            <person name="Hibbett D.S."/>
            <person name="Martin F."/>
        </authorList>
    </citation>
    <scope>NUCLEOTIDE SEQUENCE [LARGE SCALE GENOMIC DNA]</scope>
    <source>
        <strain evidence="2">h7</strain>
    </source>
</reference>
<dbReference type="AlphaFoldDB" id="A0A0C3C068"/>
<dbReference type="EMBL" id="KN831796">
    <property type="protein sequence ID" value="KIM37659.1"/>
    <property type="molecule type" value="Genomic_DNA"/>
</dbReference>
<proteinExistence type="predicted"/>
<feature type="non-terminal residue" evidence="1">
    <location>
        <position position="175"/>
    </location>
</feature>
<sequence length="175" mass="20020">LFAYVDDVFTFDLASEVSWYEPYKKFMPTKQAKLLSLWDELGVPHSESKQVSGPVLTIIGFVVDVNAMTISIPPDSLRDLIAALSEMAVPGHRPRLCDLQELAGWVNWALSVYPLLRPCLSAVYEKMSKKSQKRRELYVNSRICRELRWAISHLRTASPVFMLNSIDWDLPQADY</sequence>
<evidence type="ECO:0000313" key="1">
    <source>
        <dbReference type="EMBL" id="KIM37659.1"/>
    </source>
</evidence>
<organism evidence="1 2">
    <name type="scientific">Hebeloma cylindrosporum</name>
    <dbReference type="NCBI Taxonomy" id="76867"/>
    <lineage>
        <taxon>Eukaryota</taxon>
        <taxon>Fungi</taxon>
        <taxon>Dikarya</taxon>
        <taxon>Basidiomycota</taxon>
        <taxon>Agaricomycotina</taxon>
        <taxon>Agaricomycetes</taxon>
        <taxon>Agaricomycetidae</taxon>
        <taxon>Agaricales</taxon>
        <taxon>Agaricineae</taxon>
        <taxon>Hymenogastraceae</taxon>
        <taxon>Hebeloma</taxon>
    </lineage>
</organism>
<accession>A0A0C3C068</accession>
<dbReference type="STRING" id="686832.A0A0C3C068"/>
<dbReference type="Proteomes" id="UP000053424">
    <property type="component" value="Unassembled WGS sequence"/>
</dbReference>
<evidence type="ECO:0008006" key="3">
    <source>
        <dbReference type="Google" id="ProtNLM"/>
    </source>
</evidence>
<gene>
    <name evidence="1" type="ORF">M413DRAFT_41449</name>
</gene>
<evidence type="ECO:0000313" key="2">
    <source>
        <dbReference type="Proteomes" id="UP000053424"/>
    </source>
</evidence>
<feature type="non-terminal residue" evidence="1">
    <location>
        <position position="1"/>
    </location>
</feature>
<name>A0A0C3C068_HEBCY</name>
<dbReference type="HOGENOM" id="CLU_134793_0_0_1"/>
<reference evidence="1 2" key="1">
    <citation type="submission" date="2014-04" db="EMBL/GenBank/DDBJ databases">
        <authorList>
            <consortium name="DOE Joint Genome Institute"/>
            <person name="Kuo A."/>
            <person name="Gay G."/>
            <person name="Dore J."/>
            <person name="Kohler A."/>
            <person name="Nagy L.G."/>
            <person name="Floudas D."/>
            <person name="Copeland A."/>
            <person name="Barry K.W."/>
            <person name="Cichocki N."/>
            <person name="Veneault-Fourrey C."/>
            <person name="LaButti K."/>
            <person name="Lindquist E.A."/>
            <person name="Lipzen A."/>
            <person name="Lundell T."/>
            <person name="Morin E."/>
            <person name="Murat C."/>
            <person name="Sun H."/>
            <person name="Tunlid A."/>
            <person name="Henrissat B."/>
            <person name="Grigoriev I.V."/>
            <person name="Hibbett D.S."/>
            <person name="Martin F."/>
            <person name="Nordberg H.P."/>
            <person name="Cantor M.N."/>
            <person name="Hua S.X."/>
        </authorList>
    </citation>
    <scope>NUCLEOTIDE SEQUENCE [LARGE SCALE GENOMIC DNA]</scope>
    <source>
        <strain evidence="2">h7</strain>
    </source>
</reference>
<dbReference type="OrthoDB" id="198652at2759"/>